<reference evidence="1" key="1">
    <citation type="submission" date="2023-09" db="EMBL/GenBank/DDBJ databases">
        <title>Undibacterium sp. 20NA77.5 isolated from freshwater.</title>
        <authorList>
            <person name="Le V."/>
            <person name="Ko S.-R."/>
            <person name="Ahn C.-Y."/>
            <person name="Oh H.-M."/>
        </authorList>
    </citation>
    <scope>NUCLEOTIDE SEQUENCE</scope>
    <source>
        <strain evidence="1">20NA77.5</strain>
    </source>
</reference>
<proteinExistence type="predicted"/>
<name>A0ABY9RHX8_9BURK</name>
<dbReference type="EMBL" id="CP133720">
    <property type="protein sequence ID" value="WMW79706.1"/>
    <property type="molecule type" value="Genomic_DNA"/>
</dbReference>
<evidence type="ECO:0000313" key="1">
    <source>
        <dbReference type="EMBL" id="WMW79706.1"/>
    </source>
</evidence>
<protein>
    <submittedName>
        <fullName evidence="1">Uncharacterized protein</fullName>
    </submittedName>
</protein>
<gene>
    <name evidence="1" type="ORF">RF679_13730</name>
</gene>
<evidence type="ECO:0000313" key="2">
    <source>
        <dbReference type="Proteomes" id="UP001181355"/>
    </source>
</evidence>
<keyword evidence="2" id="KW-1185">Reference proteome</keyword>
<dbReference type="RefSeq" id="WP_309481201.1">
    <property type="nucleotide sequence ID" value="NZ_CP133720.1"/>
</dbReference>
<sequence>MMSMTSLPFVVRPAMPRGTAEGSSITWYFSVLRESKRIASGTVRPMIFASSATPLAEIGVWAIIAKTPNAISD</sequence>
<organism evidence="1 2">
    <name type="scientific">Undibacterium cyanobacteriorum</name>
    <dbReference type="NCBI Taxonomy" id="3073561"/>
    <lineage>
        <taxon>Bacteria</taxon>
        <taxon>Pseudomonadati</taxon>
        <taxon>Pseudomonadota</taxon>
        <taxon>Betaproteobacteria</taxon>
        <taxon>Burkholderiales</taxon>
        <taxon>Oxalobacteraceae</taxon>
        <taxon>Undibacterium</taxon>
    </lineage>
</organism>
<dbReference type="Proteomes" id="UP001181355">
    <property type="component" value="Chromosome"/>
</dbReference>
<accession>A0ABY9RHX8</accession>